<dbReference type="Proteomes" id="UP000554482">
    <property type="component" value="Unassembled WGS sequence"/>
</dbReference>
<evidence type="ECO:0000313" key="4">
    <source>
        <dbReference type="EMBL" id="KAF5202819.1"/>
    </source>
</evidence>
<evidence type="ECO:0000259" key="3">
    <source>
        <dbReference type="PROSITE" id="PS51752"/>
    </source>
</evidence>
<dbReference type="FunFam" id="2.100.10.30:FF:000001">
    <property type="entry name" value="Jacalin-related lectin 33"/>
    <property type="match status" value="1"/>
</dbReference>
<dbReference type="Gene3D" id="2.100.10.30">
    <property type="entry name" value="Jacalin-like lectin domain"/>
    <property type="match status" value="2"/>
</dbReference>
<dbReference type="AlphaFoldDB" id="A0A7J6WZD0"/>
<keyword evidence="5" id="KW-1185">Reference proteome</keyword>
<dbReference type="EMBL" id="JABWDY010007585">
    <property type="protein sequence ID" value="KAF5202819.1"/>
    <property type="molecule type" value="Genomic_DNA"/>
</dbReference>
<feature type="domain" description="Jacalin-type lectin" evidence="3">
    <location>
        <begin position="292"/>
        <end position="433"/>
    </location>
</feature>
<accession>A0A7J6WZD0</accession>
<dbReference type="PANTHER" id="PTHR47293:SF68">
    <property type="entry name" value="JACALIN-RELATED LECTIN 3"/>
    <property type="match status" value="1"/>
</dbReference>
<evidence type="ECO:0000256" key="2">
    <source>
        <dbReference type="ARBA" id="ARBA00022734"/>
    </source>
</evidence>
<reference evidence="4 5" key="1">
    <citation type="submission" date="2020-06" db="EMBL/GenBank/DDBJ databases">
        <title>Transcriptomic and genomic resources for Thalictrum thalictroides and T. hernandezii: Facilitating candidate gene discovery in an emerging model plant lineage.</title>
        <authorList>
            <person name="Arias T."/>
            <person name="Riano-Pachon D.M."/>
            <person name="Di Stilio V.S."/>
        </authorList>
    </citation>
    <scope>NUCLEOTIDE SEQUENCE [LARGE SCALE GENOMIC DNA]</scope>
    <source>
        <strain evidence="5">cv. WT478/WT964</strain>
        <tissue evidence="4">Leaves</tissue>
    </source>
</reference>
<protein>
    <submittedName>
        <fullName evidence="4">Jacalin-related lectin</fullName>
    </submittedName>
</protein>
<dbReference type="SUPFAM" id="SSF51101">
    <property type="entry name" value="Mannose-binding lectins"/>
    <property type="match status" value="2"/>
</dbReference>
<evidence type="ECO:0000256" key="1">
    <source>
        <dbReference type="ARBA" id="ARBA00006568"/>
    </source>
</evidence>
<gene>
    <name evidence="4" type="ORF">FRX31_007598</name>
</gene>
<feature type="domain" description="Jacalin-type lectin" evidence="3">
    <location>
        <begin position="116"/>
        <end position="263"/>
    </location>
</feature>
<dbReference type="PANTHER" id="PTHR47293">
    <property type="entry name" value="JACALIN-RELATED LECTIN 3"/>
    <property type="match status" value="1"/>
</dbReference>
<dbReference type="OrthoDB" id="4325201at2759"/>
<dbReference type="InterPro" id="IPR036404">
    <property type="entry name" value="Jacalin-like_lectin_dom_sf"/>
</dbReference>
<keyword evidence="2 4" id="KW-0430">Lectin</keyword>
<dbReference type="CDD" id="cd09612">
    <property type="entry name" value="Jacalin"/>
    <property type="match status" value="2"/>
</dbReference>
<sequence>MLDCTNIDGEIFVDVISTILAFVDVGHLGNISGKKFTRIVIAWEAHYFGGILEGHSDSMSIQEWNTRCFQFCDQSQNKPNYSTGIPDASSSVINLKTKPNAYEQENNYIFPVKVKPICLGPWGGAGGSKWSTHNKIGDEGKLAGIVINYGERIDAIMFKVVQNDGSKTYTKQFGVNYCIKTYKIDIDYPHEYFKSISGYYGRLNPNDPVTLRSLTFVTNVTKYGPIGPEDGAYFTLPMEGGVITGFHGKCGGQLDSIGVYIMPIGNSIKLEKATTSETSVPRYSVGKEVVSAPGLGPWGGAGGRPFEDGVYSGIKKIYIRRDKDVVHSITIEYDKNGESVIKKHGGDGGDEMIYRIKLNYPTESLISISGFYGPFNGNEVIKSLSFHTTEGRYGPFGDEAGLYFSSTEVNAKVVGLHGRSGLYLDAIGVVREYC</sequence>
<comment type="caution">
    <text evidence="4">The sequence shown here is derived from an EMBL/GenBank/DDBJ whole genome shotgun (WGS) entry which is preliminary data.</text>
</comment>
<dbReference type="SMART" id="SM00915">
    <property type="entry name" value="Jacalin"/>
    <property type="match status" value="2"/>
</dbReference>
<dbReference type="GO" id="GO:0030246">
    <property type="term" value="F:carbohydrate binding"/>
    <property type="evidence" value="ECO:0007669"/>
    <property type="project" value="UniProtKB-KW"/>
</dbReference>
<dbReference type="Pfam" id="PF01419">
    <property type="entry name" value="Jacalin"/>
    <property type="match status" value="2"/>
</dbReference>
<name>A0A7J6WZD0_THATH</name>
<proteinExistence type="inferred from homology"/>
<evidence type="ECO:0000313" key="5">
    <source>
        <dbReference type="Proteomes" id="UP000554482"/>
    </source>
</evidence>
<dbReference type="InterPro" id="IPR001229">
    <property type="entry name" value="Jacalin-like_lectin_dom"/>
</dbReference>
<dbReference type="PROSITE" id="PS51752">
    <property type="entry name" value="JACALIN_LECTIN"/>
    <property type="match status" value="2"/>
</dbReference>
<dbReference type="InterPro" id="IPR033734">
    <property type="entry name" value="Jacalin-like_lectin_dom_plant"/>
</dbReference>
<organism evidence="4 5">
    <name type="scientific">Thalictrum thalictroides</name>
    <name type="common">Rue-anemone</name>
    <name type="synonym">Anemone thalictroides</name>
    <dbReference type="NCBI Taxonomy" id="46969"/>
    <lineage>
        <taxon>Eukaryota</taxon>
        <taxon>Viridiplantae</taxon>
        <taxon>Streptophyta</taxon>
        <taxon>Embryophyta</taxon>
        <taxon>Tracheophyta</taxon>
        <taxon>Spermatophyta</taxon>
        <taxon>Magnoliopsida</taxon>
        <taxon>Ranunculales</taxon>
        <taxon>Ranunculaceae</taxon>
        <taxon>Thalictroideae</taxon>
        <taxon>Thalictrum</taxon>
    </lineage>
</organism>
<comment type="similarity">
    <text evidence="1">Belongs to the jacalin lectin family.</text>
</comment>